<organism evidence="1 2">
    <name type="scientific">Globisporangium ultimum (strain ATCC 200006 / CBS 805.95 / DAOM BR144)</name>
    <name type="common">Pythium ultimum</name>
    <dbReference type="NCBI Taxonomy" id="431595"/>
    <lineage>
        <taxon>Eukaryota</taxon>
        <taxon>Sar</taxon>
        <taxon>Stramenopiles</taxon>
        <taxon>Oomycota</taxon>
        <taxon>Peronosporomycetes</taxon>
        <taxon>Pythiales</taxon>
        <taxon>Pythiaceae</taxon>
        <taxon>Globisporangium</taxon>
    </lineage>
</organism>
<dbReference type="AlphaFoldDB" id="K3WU93"/>
<accession>K3WU93</accession>
<proteinExistence type="predicted"/>
<dbReference type="EMBL" id="GL376613">
    <property type="status" value="NOT_ANNOTATED_CDS"/>
    <property type="molecule type" value="Genomic_DNA"/>
</dbReference>
<reference evidence="2" key="2">
    <citation type="submission" date="2010-04" db="EMBL/GenBank/DDBJ databases">
        <authorList>
            <person name="Buell R."/>
            <person name="Hamilton J."/>
            <person name="Hostetler J."/>
        </authorList>
    </citation>
    <scope>NUCLEOTIDE SEQUENCE [LARGE SCALE GENOMIC DNA]</scope>
    <source>
        <strain evidence="2">DAOM:BR144</strain>
    </source>
</reference>
<keyword evidence="2" id="KW-1185">Reference proteome</keyword>
<sequence length="59" mass="6483">MRLRCGTLYGRRAGCGWLARSAIPSQAPLEGEPCIIIFGFVRYTRPIANSNGPARVFIT</sequence>
<evidence type="ECO:0000313" key="1">
    <source>
        <dbReference type="EnsemblProtists" id="PYU1_T008540"/>
    </source>
</evidence>
<dbReference type="VEuPathDB" id="FungiDB:PYU1_G008524"/>
<dbReference type="InParanoid" id="K3WU93"/>
<reference evidence="1" key="3">
    <citation type="submission" date="2015-02" db="UniProtKB">
        <authorList>
            <consortium name="EnsemblProtists"/>
        </authorList>
    </citation>
    <scope>IDENTIFICATION</scope>
    <source>
        <strain evidence="1">DAOM BR144</strain>
    </source>
</reference>
<name>K3WU93_GLOUD</name>
<evidence type="ECO:0000313" key="2">
    <source>
        <dbReference type="Proteomes" id="UP000019132"/>
    </source>
</evidence>
<dbReference type="Proteomes" id="UP000019132">
    <property type="component" value="Unassembled WGS sequence"/>
</dbReference>
<protein>
    <submittedName>
        <fullName evidence="1">Uncharacterized protein</fullName>
    </submittedName>
</protein>
<reference evidence="2" key="1">
    <citation type="journal article" date="2010" name="Genome Biol.">
        <title>Genome sequence of the necrotrophic plant pathogen Pythium ultimum reveals original pathogenicity mechanisms and effector repertoire.</title>
        <authorList>
            <person name="Levesque C.A."/>
            <person name="Brouwer H."/>
            <person name="Cano L."/>
            <person name="Hamilton J.P."/>
            <person name="Holt C."/>
            <person name="Huitema E."/>
            <person name="Raffaele S."/>
            <person name="Robideau G.P."/>
            <person name="Thines M."/>
            <person name="Win J."/>
            <person name="Zerillo M.M."/>
            <person name="Beakes G.W."/>
            <person name="Boore J.L."/>
            <person name="Busam D."/>
            <person name="Dumas B."/>
            <person name="Ferriera S."/>
            <person name="Fuerstenberg S.I."/>
            <person name="Gachon C.M."/>
            <person name="Gaulin E."/>
            <person name="Govers F."/>
            <person name="Grenville-Briggs L."/>
            <person name="Horner N."/>
            <person name="Hostetler J."/>
            <person name="Jiang R.H."/>
            <person name="Johnson J."/>
            <person name="Krajaejun T."/>
            <person name="Lin H."/>
            <person name="Meijer H.J."/>
            <person name="Moore B."/>
            <person name="Morris P."/>
            <person name="Phuntmart V."/>
            <person name="Puiu D."/>
            <person name="Shetty J."/>
            <person name="Stajich J.E."/>
            <person name="Tripathy S."/>
            <person name="Wawra S."/>
            <person name="van West P."/>
            <person name="Whitty B.R."/>
            <person name="Coutinho P.M."/>
            <person name="Henrissat B."/>
            <person name="Martin F."/>
            <person name="Thomas P.D."/>
            <person name="Tyler B.M."/>
            <person name="De Vries R.P."/>
            <person name="Kamoun S."/>
            <person name="Yandell M."/>
            <person name="Tisserat N."/>
            <person name="Buell C.R."/>
        </authorList>
    </citation>
    <scope>NUCLEOTIDE SEQUENCE</scope>
    <source>
        <strain evidence="2">DAOM:BR144</strain>
    </source>
</reference>
<dbReference type="HOGENOM" id="CLU_2965927_0_0_1"/>
<dbReference type="EnsemblProtists" id="PYU1_T008540">
    <property type="protein sequence ID" value="PYU1_T008540"/>
    <property type="gene ID" value="PYU1_G008524"/>
</dbReference>